<dbReference type="InterPro" id="IPR035992">
    <property type="entry name" value="Ricin_B-like_lectins"/>
</dbReference>
<dbReference type="InterPro" id="IPR027417">
    <property type="entry name" value="P-loop_NTPase"/>
</dbReference>
<evidence type="ECO:0000256" key="5">
    <source>
        <dbReference type="ARBA" id="ARBA00005180"/>
    </source>
</evidence>
<keyword evidence="13" id="KW-0732">Signal</keyword>
<evidence type="ECO:0000256" key="4">
    <source>
        <dbReference type="ARBA" id="ARBA00004784"/>
    </source>
</evidence>
<dbReference type="Pfam" id="PF16499">
    <property type="entry name" value="Melibiase_2"/>
    <property type="match status" value="1"/>
</dbReference>
<dbReference type="GO" id="GO:0016757">
    <property type="term" value="F:glycosyltransferase activity"/>
    <property type="evidence" value="ECO:0007669"/>
    <property type="project" value="UniProtKB-KW"/>
</dbReference>
<evidence type="ECO:0000256" key="13">
    <source>
        <dbReference type="ARBA" id="ARBA00022729"/>
    </source>
</evidence>
<keyword evidence="20" id="KW-0067">ATP-binding</keyword>
<comment type="pathway">
    <text evidence="3 20">Pyrimidine metabolism; UMP biosynthesis via salvage pathway; UMP from uridine: step 1/1.</text>
</comment>
<dbReference type="AlphaFoldDB" id="A0A7J6UQT2"/>
<accession>A0A7J6UQT2</accession>
<dbReference type="UniPathway" id="UPA00574">
    <property type="reaction ID" value="UER00637"/>
</dbReference>
<proteinExistence type="inferred from homology"/>
<dbReference type="Pfam" id="PF00485">
    <property type="entry name" value="PRK"/>
    <property type="match status" value="1"/>
</dbReference>
<dbReference type="InterPro" id="IPR000836">
    <property type="entry name" value="PRTase_dom"/>
</dbReference>
<evidence type="ECO:0000256" key="10">
    <source>
        <dbReference type="ARBA" id="ARBA00022533"/>
    </source>
</evidence>
<dbReference type="GO" id="GO:0005524">
    <property type="term" value="F:ATP binding"/>
    <property type="evidence" value="ECO:0007669"/>
    <property type="project" value="UniProtKB-KW"/>
</dbReference>
<dbReference type="InterPro" id="IPR013785">
    <property type="entry name" value="Aldolase_TIM"/>
</dbReference>
<evidence type="ECO:0000256" key="12">
    <source>
        <dbReference type="ARBA" id="ARBA00022679"/>
    </source>
</evidence>
<dbReference type="GO" id="GO:0005975">
    <property type="term" value="P:carbohydrate metabolic process"/>
    <property type="evidence" value="ECO:0007669"/>
    <property type="project" value="InterPro"/>
</dbReference>
<dbReference type="CDD" id="cd14792">
    <property type="entry name" value="GH27"/>
    <property type="match status" value="1"/>
</dbReference>
<dbReference type="SUPFAM" id="SSF51445">
    <property type="entry name" value="(Trans)glycosidases"/>
    <property type="match status" value="1"/>
</dbReference>
<comment type="pathway">
    <text evidence="4 20">Pyrimidine metabolism; CTP biosynthesis via salvage pathway; CTP from cytidine: step 1/3.</text>
</comment>
<keyword evidence="17" id="KW-0342">GTP-binding</keyword>
<keyword evidence="10" id="KW-0021">Allosteric enzyme</keyword>
<dbReference type="CDD" id="cd02023">
    <property type="entry name" value="UMPK"/>
    <property type="match status" value="1"/>
</dbReference>
<dbReference type="GO" id="GO:0044206">
    <property type="term" value="P:UMP salvage"/>
    <property type="evidence" value="ECO:0007669"/>
    <property type="project" value="UniProtKB-UniPathway"/>
</dbReference>
<dbReference type="NCBIfam" id="NF001097">
    <property type="entry name" value="PRK00129.1"/>
    <property type="match status" value="1"/>
</dbReference>
<gene>
    <name evidence="24" type="ORF">FRX31_035482</name>
</gene>
<feature type="domain" description="Phosphoribulokinase/uridine kinase" evidence="21">
    <location>
        <begin position="645"/>
        <end position="830"/>
    </location>
</feature>
<evidence type="ECO:0000313" key="25">
    <source>
        <dbReference type="Proteomes" id="UP000554482"/>
    </source>
</evidence>
<evidence type="ECO:0000256" key="1">
    <source>
        <dbReference type="ARBA" id="ARBA00001255"/>
    </source>
</evidence>
<dbReference type="PRINTS" id="PR00988">
    <property type="entry name" value="URIDINKINASE"/>
</dbReference>
<evidence type="ECO:0000256" key="6">
    <source>
        <dbReference type="ARBA" id="ARBA00008173"/>
    </source>
</evidence>
<keyword evidence="19" id="KW-0326">Glycosidase</keyword>
<keyword evidence="11" id="KW-0328">Glycosyltransferase</keyword>
<dbReference type="InterPro" id="IPR013780">
    <property type="entry name" value="Glyco_hydro_b"/>
</dbReference>
<dbReference type="Pfam" id="PF17801">
    <property type="entry name" value="Melibiase_C"/>
    <property type="match status" value="1"/>
</dbReference>
<dbReference type="SUPFAM" id="SSF51011">
    <property type="entry name" value="Glycosyl hydrolase domain"/>
    <property type="match status" value="1"/>
</dbReference>
<dbReference type="SUPFAM" id="SSF52540">
    <property type="entry name" value="P-loop containing nucleoside triphosphate hydrolases"/>
    <property type="match status" value="1"/>
</dbReference>
<keyword evidence="12 20" id="KW-0808">Transferase</keyword>
<keyword evidence="16" id="KW-0378">Hydrolase</keyword>
<dbReference type="Gene3D" id="3.40.50.2020">
    <property type="match status" value="1"/>
</dbReference>
<dbReference type="Gene3D" id="3.40.50.300">
    <property type="entry name" value="P-loop containing nucleotide triphosphate hydrolases"/>
    <property type="match status" value="1"/>
</dbReference>
<comment type="similarity">
    <text evidence="9">In the C-terminal section; belongs to the UPRTase family.</text>
</comment>
<comment type="similarity">
    <text evidence="7">Belongs to the UPRTase family.</text>
</comment>
<dbReference type="GO" id="GO:0004849">
    <property type="term" value="F:uridine kinase activity"/>
    <property type="evidence" value="ECO:0007669"/>
    <property type="project" value="UniProtKB-EC"/>
</dbReference>
<protein>
    <recommendedName>
        <fullName evidence="20">Uridine kinase</fullName>
        <ecNumber evidence="20">2.7.1.48</ecNumber>
    </recommendedName>
</protein>
<comment type="similarity">
    <text evidence="20">Belongs to the uridine kinase family.</text>
</comment>
<dbReference type="PANTHER" id="PTHR11452:SF42">
    <property type="entry name" value="ALPHA-GALACTOSIDASE"/>
    <property type="match status" value="1"/>
</dbReference>
<dbReference type="CDD" id="cd06223">
    <property type="entry name" value="PRTases_typeI"/>
    <property type="match status" value="1"/>
</dbReference>
<evidence type="ECO:0000256" key="15">
    <source>
        <dbReference type="ARBA" id="ARBA00022777"/>
    </source>
</evidence>
<evidence type="ECO:0000256" key="7">
    <source>
        <dbReference type="ARBA" id="ARBA00009516"/>
    </source>
</evidence>
<keyword evidence="25" id="KW-1185">Reference proteome</keyword>
<evidence type="ECO:0000259" key="22">
    <source>
        <dbReference type="Pfam" id="PF14681"/>
    </source>
</evidence>
<evidence type="ECO:0000256" key="8">
    <source>
        <dbReference type="ARBA" id="ARBA00009743"/>
    </source>
</evidence>
<comment type="pathway">
    <text evidence="5">Pyrimidine metabolism; UMP biosynthesis via salvage pathway; UMP from uracil: step 1/1.</text>
</comment>
<dbReference type="GO" id="GO:0004557">
    <property type="term" value="F:alpha-galactosidase activity"/>
    <property type="evidence" value="ECO:0007669"/>
    <property type="project" value="UniProtKB-EC"/>
</dbReference>
<dbReference type="Pfam" id="PF14681">
    <property type="entry name" value="UPRTase"/>
    <property type="match status" value="1"/>
</dbReference>
<dbReference type="OrthoDB" id="5795902at2759"/>
<evidence type="ECO:0000256" key="9">
    <source>
        <dbReference type="ARBA" id="ARBA00010723"/>
    </source>
</evidence>
<dbReference type="GO" id="GO:0044211">
    <property type="term" value="P:CTP salvage"/>
    <property type="evidence" value="ECO:0007669"/>
    <property type="project" value="UniProtKB-UniPathway"/>
</dbReference>
<comment type="cofactor">
    <cofactor evidence="2">
        <name>Mg(2+)</name>
        <dbReference type="ChEBI" id="CHEBI:18420"/>
    </cofactor>
</comment>
<evidence type="ECO:0000256" key="3">
    <source>
        <dbReference type="ARBA" id="ARBA00004690"/>
    </source>
</evidence>
<evidence type="ECO:0000256" key="2">
    <source>
        <dbReference type="ARBA" id="ARBA00001946"/>
    </source>
</evidence>
<keyword evidence="15 20" id="KW-0418">Kinase</keyword>
<dbReference type="InterPro" id="IPR041233">
    <property type="entry name" value="Melibiase_C"/>
</dbReference>
<organism evidence="24 25">
    <name type="scientific">Thalictrum thalictroides</name>
    <name type="common">Rue-anemone</name>
    <name type="synonym">Anemone thalictroides</name>
    <dbReference type="NCBI Taxonomy" id="46969"/>
    <lineage>
        <taxon>Eukaryota</taxon>
        <taxon>Viridiplantae</taxon>
        <taxon>Streptophyta</taxon>
        <taxon>Embryophyta</taxon>
        <taxon>Tracheophyta</taxon>
        <taxon>Spermatophyta</taxon>
        <taxon>Magnoliopsida</taxon>
        <taxon>Ranunculales</taxon>
        <taxon>Ranunculaceae</taxon>
        <taxon>Thalictroideae</taxon>
        <taxon>Thalictrum</taxon>
    </lineage>
</organism>
<comment type="similarity">
    <text evidence="8">Belongs to the glycosyl hydrolase 27 family.</text>
</comment>
<dbReference type="NCBIfam" id="NF004018">
    <property type="entry name" value="PRK05480.1"/>
    <property type="match status" value="1"/>
</dbReference>
<feature type="non-terminal residue" evidence="24">
    <location>
        <position position="1"/>
    </location>
</feature>
<dbReference type="SUPFAM" id="SSF50370">
    <property type="entry name" value="Ricin B-like lectins"/>
    <property type="match status" value="1"/>
</dbReference>
<evidence type="ECO:0000256" key="19">
    <source>
        <dbReference type="ARBA" id="ARBA00023295"/>
    </source>
</evidence>
<dbReference type="Proteomes" id="UP000554482">
    <property type="component" value="Unassembled WGS sequence"/>
</dbReference>
<evidence type="ECO:0000256" key="20">
    <source>
        <dbReference type="RuleBase" id="RU003825"/>
    </source>
</evidence>
<dbReference type="InterPro" id="IPR006083">
    <property type="entry name" value="PRK/URK"/>
</dbReference>
<evidence type="ECO:0000259" key="23">
    <source>
        <dbReference type="Pfam" id="PF17801"/>
    </source>
</evidence>
<keyword evidence="14 20" id="KW-0547">Nucleotide-binding</keyword>
<comment type="catalytic activity">
    <reaction evidence="20">
        <text>uridine + ATP = UMP + ADP + H(+)</text>
        <dbReference type="Rhea" id="RHEA:16825"/>
        <dbReference type="ChEBI" id="CHEBI:15378"/>
        <dbReference type="ChEBI" id="CHEBI:16704"/>
        <dbReference type="ChEBI" id="CHEBI:30616"/>
        <dbReference type="ChEBI" id="CHEBI:57865"/>
        <dbReference type="ChEBI" id="CHEBI:456216"/>
        <dbReference type="EC" id="2.7.1.48"/>
    </reaction>
</comment>
<comment type="catalytic activity">
    <reaction evidence="1">
        <text>Hydrolysis of terminal, non-reducing alpha-D-galactose residues in alpha-D-galactosides, including galactose oligosaccharides, galactomannans and galactolipids.</text>
        <dbReference type="EC" id="3.2.1.22"/>
    </reaction>
</comment>
<feature type="domain" description="Phosphoribosyltransferase" evidence="22">
    <location>
        <begin position="858"/>
        <end position="1060"/>
    </location>
</feature>
<dbReference type="PANTHER" id="PTHR11452">
    <property type="entry name" value="ALPHA-GALACTOSIDASE/ALPHA-N-ACETYLGALACTOSAMINIDASE"/>
    <property type="match status" value="1"/>
</dbReference>
<feature type="domain" description="Alpha galactosidase C-terminal" evidence="23">
    <location>
        <begin position="539"/>
        <end position="620"/>
    </location>
</feature>
<dbReference type="InterPro" id="IPR000764">
    <property type="entry name" value="Uridine_kinase-like"/>
</dbReference>
<evidence type="ECO:0000259" key="21">
    <source>
        <dbReference type="Pfam" id="PF00485"/>
    </source>
</evidence>
<name>A0A7J6UQT2_THATH</name>
<dbReference type="EC" id="2.7.1.48" evidence="20"/>
<comment type="caution">
    <text evidence="24">The sequence shown here is derived from an EMBL/GenBank/DDBJ whole genome shotgun (WGS) entry which is preliminary data.</text>
</comment>
<dbReference type="UniPathway" id="UPA00579">
    <property type="reaction ID" value="UER00640"/>
</dbReference>
<dbReference type="Gene3D" id="3.20.20.70">
    <property type="entry name" value="Aldolase class I"/>
    <property type="match status" value="1"/>
</dbReference>
<dbReference type="InterPro" id="IPR002241">
    <property type="entry name" value="Glyco_hydro_27"/>
</dbReference>
<sequence>ELGEALSTRGDHANYPPRGWNSYDSFSWIVSEQEFLQNAEIVSKRLLSHGYQYVVVDFLWYRRKVPGAYTDSLGFDVIDTWGRVIPDPQRWPSSRDGKGFTEVANKVHAMGLKFGIHVMRGISTQAVNANTPILDISTGRAYTESGRNWYAKDIGLKDRACAWMPHGFMSVDTNLGAARAFLRSLYTQYAEWGVDFVKHDCVFGDDLNVKEITIVSEVLKELDRPILYSLSPGTSVTPTMAKDVSALVNMYRITGDDWDTWGDVSAHFNVSRDFAAAHMIGDKGLQGTSWPDLDMLPLGWLTDPGSNDGPHRKSKLNLDEQRTQMTLWSMAKSPLMFGGDLRKLDSITYDVIANPTLLEINSFSMNNMEFPYITATNDLRGSHLGFSAESERPKEINALASHVLHLTSCKDHKAKGWVSEVLDNELERICWKDSRRNYWPPFCLFKRKPLVTVTSDDKILHKQKYQGKHHLLALDSMEFCLDASPNRKLTSQELKSSLFSPCRWDANQMWELNSNETLVNSYSGLCGVLKNAKANVNSGGIRSWVATGQRGEIYLSFFNLSPQEVVISAKVSDLKRVLPWRNLHQASCTYREVWTGKDYGVAKETISLAVATHGCALLVLRFDMMENYLQMNQSNGEVICKQPFVIGVSGGDASGKTTVCDKIIAQLRDQRVVLVNQDSFYVTWSADSPKKIHEHNFDHPDAFDNELLLSCMEKLKVGQAVDIPIYDMKTHRRRAARKVNPSDIIILEGILVLHEPRVRALMNMKIFVDTDSDLRLARRIQRDIVERGRDVQAVLSQYAKFVKPGFEEFILPSKKYADIVIPRGADNEVAIDLIVQHIHAKLSQHDLCKIYPNVDVILSTLQIKEMLTRIRDVKTAKHDFVFYADRLIRLIVEHGLGHLPFKEKQIITPTGDVYTGVAFCRSLCGVSVIRSGESMENALRACCKGIKIGKILIHGEQNDSRQLIYERLPEDISERRVLFLDPILATGNSAVKAISLLISKGVLESNIIFLNLIASPEGIHAVCKRFPTLRLVTSEIDISLDKESNVVPGMGEFADRYFGT</sequence>
<dbReference type="SUPFAM" id="SSF53271">
    <property type="entry name" value="PRTase-like"/>
    <property type="match status" value="1"/>
</dbReference>
<dbReference type="FunFam" id="3.40.50.300:FF:000339">
    <property type="entry name" value="Uridine kinase"/>
    <property type="match status" value="1"/>
</dbReference>
<dbReference type="InterPro" id="IPR017853">
    <property type="entry name" value="GH"/>
</dbReference>
<dbReference type="EMBL" id="JABWDY010044751">
    <property type="protein sequence ID" value="KAF5174934.1"/>
    <property type="molecule type" value="Genomic_DNA"/>
</dbReference>
<evidence type="ECO:0000256" key="16">
    <source>
        <dbReference type="ARBA" id="ARBA00022801"/>
    </source>
</evidence>
<evidence type="ECO:0000313" key="24">
    <source>
        <dbReference type="EMBL" id="KAF5174934.1"/>
    </source>
</evidence>
<dbReference type="NCBIfam" id="TIGR00235">
    <property type="entry name" value="udk"/>
    <property type="match status" value="1"/>
</dbReference>
<evidence type="ECO:0000256" key="14">
    <source>
        <dbReference type="ARBA" id="ARBA00022741"/>
    </source>
</evidence>
<keyword evidence="18" id="KW-0511">Multifunctional enzyme</keyword>
<dbReference type="FunFam" id="3.40.50.2020:FF:000023">
    <property type="entry name" value="Probable uracil phosphoribosyltransferase"/>
    <property type="match status" value="1"/>
</dbReference>
<evidence type="ECO:0000256" key="11">
    <source>
        <dbReference type="ARBA" id="ARBA00022676"/>
    </source>
</evidence>
<reference evidence="24 25" key="1">
    <citation type="submission" date="2020-06" db="EMBL/GenBank/DDBJ databases">
        <title>Transcriptomic and genomic resources for Thalictrum thalictroides and T. hernandezii: Facilitating candidate gene discovery in an emerging model plant lineage.</title>
        <authorList>
            <person name="Arias T."/>
            <person name="Riano-Pachon D.M."/>
            <person name="Di Stilio V.S."/>
        </authorList>
    </citation>
    <scope>NUCLEOTIDE SEQUENCE [LARGE SCALE GENOMIC DNA]</scope>
    <source>
        <strain evidence="25">cv. WT478/WT964</strain>
        <tissue evidence="24">Leaves</tissue>
    </source>
</reference>
<evidence type="ECO:0000256" key="17">
    <source>
        <dbReference type="ARBA" id="ARBA00023134"/>
    </source>
</evidence>
<dbReference type="InterPro" id="IPR029057">
    <property type="entry name" value="PRTase-like"/>
</dbReference>
<evidence type="ECO:0000256" key="18">
    <source>
        <dbReference type="ARBA" id="ARBA00023268"/>
    </source>
</evidence>
<comment type="catalytic activity">
    <reaction evidence="20">
        <text>cytidine + ATP = CMP + ADP + H(+)</text>
        <dbReference type="Rhea" id="RHEA:24674"/>
        <dbReference type="ChEBI" id="CHEBI:15378"/>
        <dbReference type="ChEBI" id="CHEBI:17562"/>
        <dbReference type="ChEBI" id="CHEBI:30616"/>
        <dbReference type="ChEBI" id="CHEBI:60377"/>
        <dbReference type="ChEBI" id="CHEBI:456216"/>
        <dbReference type="EC" id="2.7.1.48"/>
    </reaction>
</comment>
<dbReference type="Gene3D" id="2.60.40.1180">
    <property type="entry name" value="Golgi alpha-mannosidase II"/>
    <property type="match status" value="1"/>
</dbReference>
<comment type="similarity">
    <text evidence="6">In the N-terminal section; belongs to the uridine kinase family.</text>
</comment>
<dbReference type="GO" id="GO:0005525">
    <property type="term" value="F:GTP binding"/>
    <property type="evidence" value="ECO:0007669"/>
    <property type="project" value="UniProtKB-KW"/>
</dbReference>